<dbReference type="SUPFAM" id="SSF56645">
    <property type="entry name" value="Acyl-CoA dehydrogenase NM domain-like"/>
    <property type="match status" value="1"/>
</dbReference>
<evidence type="ECO:0000256" key="2">
    <source>
        <dbReference type="ARBA" id="ARBA00009347"/>
    </source>
</evidence>
<dbReference type="InterPro" id="IPR013786">
    <property type="entry name" value="AcylCoA_DH/ox_N"/>
</dbReference>
<dbReference type="Proteomes" id="UP000198844">
    <property type="component" value="Unassembled WGS sequence"/>
</dbReference>
<dbReference type="InterPro" id="IPR037069">
    <property type="entry name" value="AcylCoA_DH/ox_N_sf"/>
</dbReference>
<name>A0A1I7D966_9BURK</name>
<comment type="similarity">
    <text evidence="2">Belongs to the acyl-CoA dehydrogenase family.</text>
</comment>
<evidence type="ECO:0000256" key="5">
    <source>
        <dbReference type="ARBA" id="ARBA00023002"/>
    </source>
</evidence>
<comment type="cofactor">
    <cofactor evidence="1">
        <name>FAD</name>
        <dbReference type="ChEBI" id="CHEBI:57692"/>
    </cofactor>
</comment>
<dbReference type="GO" id="GO:0050660">
    <property type="term" value="F:flavin adenine dinucleotide binding"/>
    <property type="evidence" value="ECO:0007669"/>
    <property type="project" value="InterPro"/>
</dbReference>
<dbReference type="Gene3D" id="1.10.540.10">
    <property type="entry name" value="Acyl-CoA dehydrogenase/oxidase, N-terminal domain"/>
    <property type="match status" value="1"/>
</dbReference>
<dbReference type="Pfam" id="PF00441">
    <property type="entry name" value="Acyl-CoA_dh_1"/>
    <property type="match status" value="1"/>
</dbReference>
<evidence type="ECO:0000313" key="8">
    <source>
        <dbReference type="EMBL" id="SFU08278.1"/>
    </source>
</evidence>
<keyword evidence="3" id="KW-0285">Flavoprotein</keyword>
<feature type="domain" description="Acyl-CoA dehydrogenase/oxidase N-terminal" evidence="7">
    <location>
        <begin position="5"/>
        <end position="84"/>
    </location>
</feature>
<evidence type="ECO:0000256" key="1">
    <source>
        <dbReference type="ARBA" id="ARBA00001974"/>
    </source>
</evidence>
<dbReference type="InterPro" id="IPR009100">
    <property type="entry name" value="AcylCoA_DH/oxidase_NM_dom_sf"/>
</dbReference>
<protein>
    <submittedName>
        <fullName evidence="8">Acyl-CoA dehydrogenase</fullName>
    </submittedName>
</protein>
<keyword evidence="4" id="KW-0274">FAD</keyword>
<dbReference type="RefSeq" id="WP_093635197.1">
    <property type="nucleotide sequence ID" value="NZ_FPBH01000009.1"/>
</dbReference>
<dbReference type="SUPFAM" id="SSF47203">
    <property type="entry name" value="Acyl-CoA dehydrogenase C-terminal domain-like"/>
    <property type="match status" value="1"/>
</dbReference>
<evidence type="ECO:0000256" key="3">
    <source>
        <dbReference type="ARBA" id="ARBA00022630"/>
    </source>
</evidence>
<evidence type="ECO:0000256" key="4">
    <source>
        <dbReference type="ARBA" id="ARBA00022827"/>
    </source>
</evidence>
<dbReference type="InterPro" id="IPR036250">
    <property type="entry name" value="AcylCo_DH-like_C"/>
</dbReference>
<dbReference type="GO" id="GO:0003995">
    <property type="term" value="F:acyl-CoA dehydrogenase activity"/>
    <property type="evidence" value="ECO:0007669"/>
    <property type="project" value="TreeGrafter"/>
</dbReference>
<evidence type="ECO:0000313" key="9">
    <source>
        <dbReference type="Proteomes" id="UP000198844"/>
    </source>
</evidence>
<evidence type="ECO:0000259" key="6">
    <source>
        <dbReference type="Pfam" id="PF00441"/>
    </source>
</evidence>
<reference evidence="8 9" key="1">
    <citation type="submission" date="2016-10" db="EMBL/GenBank/DDBJ databases">
        <authorList>
            <person name="de Groot N.N."/>
        </authorList>
    </citation>
    <scope>NUCLEOTIDE SEQUENCE [LARGE SCALE GENOMIC DNA]</scope>
    <source>
        <strain evidence="8 9">LMG 27731</strain>
    </source>
</reference>
<dbReference type="OrthoDB" id="2450120at2"/>
<gene>
    <name evidence="8" type="ORF">SAMN05192563_100954</name>
</gene>
<dbReference type="Gene3D" id="1.20.140.10">
    <property type="entry name" value="Butyryl-CoA Dehydrogenase, subunit A, domain 3"/>
    <property type="match status" value="1"/>
</dbReference>
<organism evidence="8 9">
    <name type="scientific">Paraburkholderia aspalathi</name>
    <dbReference type="NCBI Taxonomy" id="1324617"/>
    <lineage>
        <taxon>Bacteria</taxon>
        <taxon>Pseudomonadati</taxon>
        <taxon>Pseudomonadota</taxon>
        <taxon>Betaproteobacteria</taxon>
        <taxon>Burkholderiales</taxon>
        <taxon>Burkholderiaceae</taxon>
        <taxon>Paraburkholderia</taxon>
    </lineage>
</organism>
<accession>A0A1I7D966</accession>
<dbReference type="PANTHER" id="PTHR43884:SF20">
    <property type="entry name" value="ACYL-COA DEHYDROGENASE FADE28"/>
    <property type="match status" value="1"/>
</dbReference>
<proteinExistence type="inferred from homology"/>
<dbReference type="AlphaFoldDB" id="A0A1I7D966"/>
<sequence>MREIFESTIERLLGDIVTPEVLRDSETGAWPASLWSAIEESGFAVAAASEAQGGAGASWADLFVVVRAAGRHNLPLPLAETLLANALLGECGLEAINAPLGIAGGGSVTLQQGRVSGTLLDVPWGRHVGHVVAITAGKEPILVLLDAADAQATLRLNTAGEPRDDLHFERAACVSCVPLAADLQADALQLGAAMLRSAQIAGALQVVLDLTILYATERVQFGKPIGAFQALQQQIAVLSEHAAAAAVAAECAFSASLDGAGGFAALPIAAAKVCSAEAASFATAAAHTVHGAIGFTHEHALHHSTRRLWSWRSEFGNATLWAQRLGAAVCAAGSSGLWPALTAGRLAPLERPAAAVQLQGVAA</sequence>
<dbReference type="EMBL" id="FPBH01000009">
    <property type="protein sequence ID" value="SFU08278.1"/>
    <property type="molecule type" value="Genomic_DNA"/>
</dbReference>
<feature type="domain" description="Acyl-CoA dehydrogenase/oxidase C-terminal" evidence="6">
    <location>
        <begin position="195"/>
        <end position="307"/>
    </location>
</feature>
<dbReference type="InterPro" id="IPR009075">
    <property type="entry name" value="AcylCo_DH/oxidase_C"/>
</dbReference>
<keyword evidence="5" id="KW-0560">Oxidoreductase</keyword>
<dbReference type="PANTHER" id="PTHR43884">
    <property type="entry name" value="ACYL-COA DEHYDROGENASE"/>
    <property type="match status" value="1"/>
</dbReference>
<dbReference type="Pfam" id="PF02771">
    <property type="entry name" value="Acyl-CoA_dh_N"/>
    <property type="match status" value="1"/>
</dbReference>
<evidence type="ECO:0000259" key="7">
    <source>
        <dbReference type="Pfam" id="PF02771"/>
    </source>
</evidence>